<comment type="similarity">
    <text evidence="7">Belongs to the binding-protein-dependent transport system permease family.</text>
</comment>
<evidence type="ECO:0000256" key="6">
    <source>
        <dbReference type="ARBA" id="ARBA00023136"/>
    </source>
</evidence>
<dbReference type="SUPFAM" id="SSF161098">
    <property type="entry name" value="MetI-like"/>
    <property type="match status" value="1"/>
</dbReference>
<evidence type="ECO:0000256" key="4">
    <source>
        <dbReference type="ARBA" id="ARBA00022692"/>
    </source>
</evidence>
<keyword evidence="6 7" id="KW-0472">Membrane</keyword>
<comment type="caution">
    <text evidence="10">The sequence shown here is derived from an EMBL/GenBank/DDBJ whole genome shotgun (WGS) entry which is preliminary data.</text>
</comment>
<feature type="domain" description="ABC transmembrane type-1" evidence="9">
    <location>
        <begin position="118"/>
        <end position="309"/>
    </location>
</feature>
<organism evidence="10 11">
    <name type="scientific">Nesterenkonia xinjiangensis</name>
    <dbReference type="NCBI Taxonomy" id="225327"/>
    <lineage>
        <taxon>Bacteria</taxon>
        <taxon>Bacillati</taxon>
        <taxon>Actinomycetota</taxon>
        <taxon>Actinomycetes</taxon>
        <taxon>Micrococcales</taxon>
        <taxon>Micrococcaceae</taxon>
        <taxon>Nesterenkonia</taxon>
    </lineage>
</organism>
<accession>A0A7Z0K9Y1</accession>
<sequence>MSDTAVIETDQRAPGRGGADGVPGHPFPGAQGGGRGRRRRIPGGSPMRSRIALIITYVVLAALALIWLLPVVFSLSTSFKSPTEFAFEAFRMLPAQWVADNYIALLNDVAGYPVLRWFWNSMFISTMHATLTVVVVSIAGYGYSRLDFPGKDTLFFTLLAISLFPVIANLIPLYEIVARLGWVNSPWAMIVPGLAGVASIFLVRAFMAGIPKEMDDAARIDGAGDFQIFFRIVLPLIRPILIVIFLFAFTGSWNDFLWPLIVFNDVEQMPITAGLQLLQNMLGAYDSIGQLMASAVLAMIPTLVLFLVAQKYFVSSLSMSSGIKG</sequence>
<dbReference type="PROSITE" id="PS50928">
    <property type="entry name" value="ABC_TM1"/>
    <property type="match status" value="1"/>
</dbReference>
<evidence type="ECO:0000313" key="11">
    <source>
        <dbReference type="Proteomes" id="UP000535437"/>
    </source>
</evidence>
<keyword evidence="10" id="KW-0762">Sugar transport</keyword>
<dbReference type="PANTHER" id="PTHR43744">
    <property type="entry name" value="ABC TRANSPORTER PERMEASE PROTEIN MG189-RELATED-RELATED"/>
    <property type="match status" value="1"/>
</dbReference>
<evidence type="ECO:0000256" key="5">
    <source>
        <dbReference type="ARBA" id="ARBA00022989"/>
    </source>
</evidence>
<evidence type="ECO:0000256" key="7">
    <source>
        <dbReference type="RuleBase" id="RU363032"/>
    </source>
</evidence>
<evidence type="ECO:0000256" key="2">
    <source>
        <dbReference type="ARBA" id="ARBA00022448"/>
    </source>
</evidence>
<keyword evidence="3" id="KW-1003">Cell membrane</keyword>
<dbReference type="InterPro" id="IPR035906">
    <property type="entry name" value="MetI-like_sf"/>
</dbReference>
<dbReference type="PANTHER" id="PTHR43744:SF12">
    <property type="entry name" value="ABC TRANSPORTER PERMEASE PROTEIN MG189-RELATED"/>
    <property type="match status" value="1"/>
</dbReference>
<proteinExistence type="inferred from homology"/>
<gene>
    <name evidence="10" type="ORF">HNR09_002632</name>
</gene>
<dbReference type="Pfam" id="PF00528">
    <property type="entry name" value="BPD_transp_1"/>
    <property type="match status" value="1"/>
</dbReference>
<keyword evidence="2 7" id="KW-0813">Transport</keyword>
<dbReference type="Gene3D" id="1.10.3720.10">
    <property type="entry name" value="MetI-like"/>
    <property type="match status" value="1"/>
</dbReference>
<evidence type="ECO:0000259" key="9">
    <source>
        <dbReference type="PROSITE" id="PS50928"/>
    </source>
</evidence>
<feature type="transmembrane region" description="Helical" evidence="7">
    <location>
        <begin position="186"/>
        <end position="207"/>
    </location>
</feature>
<feature type="transmembrane region" description="Helical" evidence="7">
    <location>
        <begin position="228"/>
        <end position="249"/>
    </location>
</feature>
<dbReference type="AlphaFoldDB" id="A0A7Z0K9Y1"/>
<dbReference type="RefSeq" id="WP_246348839.1">
    <property type="nucleotide sequence ID" value="NZ_BAAALL010000001.1"/>
</dbReference>
<keyword evidence="11" id="KW-1185">Reference proteome</keyword>
<name>A0A7Z0K9Y1_9MICC</name>
<protein>
    <submittedName>
        <fullName evidence="10">Multiple sugar transport system permease protein</fullName>
    </submittedName>
</protein>
<dbReference type="GO" id="GO:0005886">
    <property type="term" value="C:plasma membrane"/>
    <property type="evidence" value="ECO:0007669"/>
    <property type="project" value="UniProtKB-SubCell"/>
</dbReference>
<dbReference type="CDD" id="cd06261">
    <property type="entry name" value="TM_PBP2"/>
    <property type="match status" value="1"/>
</dbReference>
<feature type="transmembrane region" description="Helical" evidence="7">
    <location>
        <begin position="117"/>
        <end position="141"/>
    </location>
</feature>
<dbReference type="EMBL" id="JACCFY010000001">
    <property type="protein sequence ID" value="NYJ79221.1"/>
    <property type="molecule type" value="Genomic_DNA"/>
</dbReference>
<evidence type="ECO:0000256" key="1">
    <source>
        <dbReference type="ARBA" id="ARBA00004651"/>
    </source>
</evidence>
<evidence type="ECO:0000256" key="3">
    <source>
        <dbReference type="ARBA" id="ARBA00022475"/>
    </source>
</evidence>
<dbReference type="Proteomes" id="UP000535437">
    <property type="component" value="Unassembled WGS sequence"/>
</dbReference>
<keyword evidence="4 7" id="KW-0812">Transmembrane</keyword>
<evidence type="ECO:0000256" key="8">
    <source>
        <dbReference type="SAM" id="MobiDB-lite"/>
    </source>
</evidence>
<feature type="transmembrane region" description="Helical" evidence="7">
    <location>
        <begin position="153"/>
        <end position="174"/>
    </location>
</feature>
<dbReference type="GO" id="GO:0055085">
    <property type="term" value="P:transmembrane transport"/>
    <property type="evidence" value="ECO:0007669"/>
    <property type="project" value="InterPro"/>
</dbReference>
<feature type="region of interest" description="Disordered" evidence="8">
    <location>
        <begin position="1"/>
        <end position="43"/>
    </location>
</feature>
<dbReference type="InterPro" id="IPR000515">
    <property type="entry name" value="MetI-like"/>
</dbReference>
<evidence type="ECO:0000313" key="10">
    <source>
        <dbReference type="EMBL" id="NYJ79221.1"/>
    </source>
</evidence>
<feature type="transmembrane region" description="Helical" evidence="7">
    <location>
        <begin position="288"/>
        <end position="309"/>
    </location>
</feature>
<keyword evidence="5 7" id="KW-1133">Transmembrane helix</keyword>
<feature type="transmembrane region" description="Helical" evidence="7">
    <location>
        <begin position="51"/>
        <end position="73"/>
    </location>
</feature>
<comment type="subcellular location">
    <subcellularLocation>
        <location evidence="1 7">Cell membrane</location>
        <topology evidence="1 7">Multi-pass membrane protein</topology>
    </subcellularLocation>
</comment>
<reference evidence="10 11" key="1">
    <citation type="submission" date="2020-07" db="EMBL/GenBank/DDBJ databases">
        <title>Sequencing the genomes of 1000 actinobacteria strains.</title>
        <authorList>
            <person name="Klenk H.-P."/>
        </authorList>
    </citation>
    <scope>NUCLEOTIDE SEQUENCE [LARGE SCALE GENOMIC DNA]</scope>
    <source>
        <strain evidence="10 11">DSM 15475</strain>
    </source>
</reference>